<protein>
    <submittedName>
        <fullName evidence="2">ROK family protein</fullName>
    </submittedName>
</protein>
<dbReference type="InterPro" id="IPR036388">
    <property type="entry name" value="WH-like_DNA-bd_sf"/>
</dbReference>
<dbReference type="EMBL" id="CP002545">
    <property type="protein sequence ID" value="ADY51582.1"/>
    <property type="molecule type" value="Genomic_DNA"/>
</dbReference>
<dbReference type="Proteomes" id="UP000000310">
    <property type="component" value="Chromosome"/>
</dbReference>
<evidence type="ECO:0000256" key="1">
    <source>
        <dbReference type="ARBA" id="ARBA00006479"/>
    </source>
</evidence>
<dbReference type="Pfam" id="PF00480">
    <property type="entry name" value="ROK"/>
    <property type="match status" value="1"/>
</dbReference>
<dbReference type="InterPro" id="IPR043129">
    <property type="entry name" value="ATPase_NBD"/>
</dbReference>
<keyword evidence="3" id="KW-1185">Reference proteome</keyword>
<dbReference type="PANTHER" id="PTHR18964">
    <property type="entry name" value="ROK (REPRESSOR, ORF, KINASE) FAMILY"/>
    <property type="match status" value="1"/>
</dbReference>
<dbReference type="Gene3D" id="1.10.10.10">
    <property type="entry name" value="Winged helix-like DNA-binding domain superfamily/Winged helix DNA-binding domain"/>
    <property type="match status" value="1"/>
</dbReference>
<dbReference type="KEGG" id="psn:Pedsa_1011"/>
<reference evidence="3" key="2">
    <citation type="submission" date="2011-02" db="EMBL/GenBank/DDBJ databases">
        <title>The complete genome of Pedobacter saltans DSM 12145.</title>
        <authorList>
            <consortium name="US DOE Joint Genome Institute (JGI-PGF)"/>
            <person name="Lucas S."/>
            <person name="Copeland A."/>
            <person name="Lapidus A."/>
            <person name="Bruce D."/>
            <person name="Goodwin L."/>
            <person name="Pitluck S."/>
            <person name="Kyrpides N."/>
            <person name="Mavromatis K."/>
            <person name="Pagani I."/>
            <person name="Ivanova N."/>
            <person name="Ovchinnikova G."/>
            <person name="Lu M."/>
            <person name="Detter J.C."/>
            <person name="Han C."/>
            <person name="Land M."/>
            <person name="Hauser L."/>
            <person name="Markowitz V."/>
            <person name="Cheng J.-F."/>
            <person name="Hugenholtz P."/>
            <person name="Woyke T."/>
            <person name="Wu D."/>
            <person name="Tindall B."/>
            <person name="Pomrenke H.G."/>
            <person name="Brambilla E."/>
            <person name="Klenk H.-P."/>
            <person name="Eisen J.A."/>
        </authorList>
    </citation>
    <scope>NUCLEOTIDE SEQUENCE [LARGE SCALE GENOMIC DNA]</scope>
    <source>
        <strain evidence="3">ATCC 51119 / DSM 12145 / JCM 21818 / LMG 10337 / NBRC 100064 / NCIMB 13643</strain>
    </source>
</reference>
<comment type="similarity">
    <text evidence="1">Belongs to the ROK (NagC/XylR) family.</text>
</comment>
<name>F0SAY7_PSESL</name>
<dbReference type="Gene3D" id="3.30.420.40">
    <property type="match status" value="2"/>
</dbReference>
<proteinExistence type="inferred from homology"/>
<dbReference type="RefSeq" id="WP_013632082.1">
    <property type="nucleotide sequence ID" value="NC_015177.1"/>
</dbReference>
<reference evidence="2 3" key="1">
    <citation type="journal article" date="2011" name="Stand. Genomic Sci.">
        <title>Complete genome sequence of the gliding, heparinolytic Pedobacter saltans type strain (113).</title>
        <authorList>
            <person name="Liolios K."/>
            <person name="Sikorski J."/>
            <person name="Lu M."/>
            <person name="Nolan M."/>
            <person name="Lapidus A."/>
            <person name="Lucas S."/>
            <person name="Hammon N."/>
            <person name="Deshpande S."/>
            <person name="Cheng J.F."/>
            <person name="Tapia R."/>
            <person name="Han C."/>
            <person name="Goodwin L."/>
            <person name="Pitluck S."/>
            <person name="Huntemann M."/>
            <person name="Ivanova N."/>
            <person name="Pagani I."/>
            <person name="Mavromatis K."/>
            <person name="Ovchinikova G."/>
            <person name="Pati A."/>
            <person name="Chen A."/>
            <person name="Palaniappan K."/>
            <person name="Land M."/>
            <person name="Hauser L."/>
            <person name="Brambilla E.M."/>
            <person name="Kotsyurbenko O."/>
            <person name="Rohde M."/>
            <person name="Tindall B.J."/>
            <person name="Abt B."/>
            <person name="Goker M."/>
            <person name="Detter J.C."/>
            <person name="Woyke T."/>
            <person name="Bristow J."/>
            <person name="Eisen J.A."/>
            <person name="Markowitz V."/>
            <person name="Hugenholtz P."/>
            <person name="Klenk H.P."/>
            <person name="Kyrpides N.C."/>
        </authorList>
    </citation>
    <scope>NUCLEOTIDE SEQUENCE [LARGE SCALE GENOMIC DNA]</scope>
    <source>
        <strain evidence="3">ATCC 51119 / DSM 12145 / JCM 21818 / LMG 10337 / NBRC 100064 / NCIMB 13643</strain>
    </source>
</reference>
<dbReference type="SUPFAM" id="SSF46785">
    <property type="entry name" value="Winged helix' DNA-binding domain"/>
    <property type="match status" value="1"/>
</dbReference>
<gene>
    <name evidence="2" type="ordered locus">Pedsa_1011</name>
</gene>
<evidence type="ECO:0000313" key="2">
    <source>
        <dbReference type="EMBL" id="ADY51582.1"/>
    </source>
</evidence>
<accession>F0SAY7</accession>
<dbReference type="OrthoDB" id="9810372at2"/>
<dbReference type="InterPro" id="IPR036390">
    <property type="entry name" value="WH_DNA-bd_sf"/>
</dbReference>
<dbReference type="HOGENOM" id="CLU_036604_13_1_10"/>
<evidence type="ECO:0000313" key="3">
    <source>
        <dbReference type="Proteomes" id="UP000000310"/>
    </source>
</evidence>
<organism evidence="2 3">
    <name type="scientific">Pseudopedobacter saltans (strain ATCC 51119 / DSM 12145 / JCM 21818 / CCUG 39354 / LMG 10337 / NBRC 100064 / NCIMB 13643)</name>
    <name type="common">Pedobacter saltans</name>
    <dbReference type="NCBI Taxonomy" id="762903"/>
    <lineage>
        <taxon>Bacteria</taxon>
        <taxon>Pseudomonadati</taxon>
        <taxon>Bacteroidota</taxon>
        <taxon>Sphingobacteriia</taxon>
        <taxon>Sphingobacteriales</taxon>
        <taxon>Sphingobacteriaceae</taxon>
        <taxon>Pseudopedobacter</taxon>
    </lineage>
</organism>
<sequence>MFGTTKKNAKLYFEIIQNLYYKNKLSSVELSSITNRSIPLITKSINTLIELGYIEESGYAPSSGGRRPLIYKLNREKLFIVTVAVDQLNTRIGIVNLDNEYKASVQVFPLQLENNPNSLESLTHIISDYIGNSGIEKNKIIGIGIGMPGFIDTTLGLNYTYFNNSKQSIPKYISKKIGLPAFIDNDSSLVALSELKFGKALDIKDALVINYGWGIGLGLIINRQLYRGNNGFAGELSHISVSEEGKLCSCGKQGCLEKEASLLAISENAMEGLNAGKKSRLKYDDKTERIAFSDRIMEEALKGDKFAIELLSEAAFKLGKGISILIHILNPKTIILGGKIAKVGHLMTPAIQQALNQNCISRLFNETDILISDLGFDAELIGAAVLVMESYNAS</sequence>
<dbReference type="eggNOG" id="COG1940">
    <property type="taxonomic scope" value="Bacteria"/>
</dbReference>
<dbReference type="PANTHER" id="PTHR18964:SF149">
    <property type="entry name" value="BIFUNCTIONAL UDP-N-ACETYLGLUCOSAMINE 2-EPIMERASE_N-ACETYLMANNOSAMINE KINASE"/>
    <property type="match status" value="1"/>
</dbReference>
<dbReference type="SUPFAM" id="SSF53067">
    <property type="entry name" value="Actin-like ATPase domain"/>
    <property type="match status" value="1"/>
</dbReference>
<dbReference type="InterPro" id="IPR000600">
    <property type="entry name" value="ROK"/>
</dbReference>
<dbReference type="AlphaFoldDB" id="F0SAY7"/>